<dbReference type="EMBL" id="QPFP01000216">
    <property type="protein sequence ID" value="TEB18922.1"/>
    <property type="molecule type" value="Genomic_DNA"/>
</dbReference>
<name>A0A4Y7SZ38_COPMI</name>
<keyword evidence="1" id="KW-0812">Transmembrane</keyword>
<feature type="transmembrane region" description="Helical" evidence="1">
    <location>
        <begin position="170"/>
        <end position="196"/>
    </location>
</feature>
<feature type="transmembrane region" description="Helical" evidence="1">
    <location>
        <begin position="247"/>
        <end position="268"/>
    </location>
</feature>
<protein>
    <recommendedName>
        <fullName evidence="2">DUF6533 domain-containing protein</fullName>
    </recommendedName>
</protein>
<reference evidence="4 5" key="1">
    <citation type="journal article" date="2019" name="Nat. Ecol. Evol.">
        <title>Megaphylogeny resolves global patterns of mushroom evolution.</title>
        <authorList>
            <person name="Varga T."/>
            <person name="Krizsan K."/>
            <person name="Foldi C."/>
            <person name="Dima B."/>
            <person name="Sanchez-Garcia M."/>
            <person name="Sanchez-Ramirez S."/>
            <person name="Szollosi G.J."/>
            <person name="Szarkandi J.G."/>
            <person name="Papp V."/>
            <person name="Albert L."/>
            <person name="Andreopoulos W."/>
            <person name="Angelini C."/>
            <person name="Antonin V."/>
            <person name="Barry K.W."/>
            <person name="Bougher N.L."/>
            <person name="Buchanan P."/>
            <person name="Buyck B."/>
            <person name="Bense V."/>
            <person name="Catcheside P."/>
            <person name="Chovatia M."/>
            <person name="Cooper J."/>
            <person name="Damon W."/>
            <person name="Desjardin D."/>
            <person name="Finy P."/>
            <person name="Geml J."/>
            <person name="Haridas S."/>
            <person name="Hughes K."/>
            <person name="Justo A."/>
            <person name="Karasinski D."/>
            <person name="Kautmanova I."/>
            <person name="Kiss B."/>
            <person name="Kocsube S."/>
            <person name="Kotiranta H."/>
            <person name="LaButti K.M."/>
            <person name="Lechner B.E."/>
            <person name="Liimatainen K."/>
            <person name="Lipzen A."/>
            <person name="Lukacs Z."/>
            <person name="Mihaltcheva S."/>
            <person name="Morgado L.N."/>
            <person name="Niskanen T."/>
            <person name="Noordeloos M.E."/>
            <person name="Ohm R.A."/>
            <person name="Ortiz-Santana B."/>
            <person name="Ovrebo C."/>
            <person name="Racz N."/>
            <person name="Riley R."/>
            <person name="Savchenko A."/>
            <person name="Shiryaev A."/>
            <person name="Soop K."/>
            <person name="Spirin V."/>
            <person name="Szebenyi C."/>
            <person name="Tomsovsky M."/>
            <person name="Tulloss R.E."/>
            <person name="Uehling J."/>
            <person name="Grigoriev I.V."/>
            <person name="Vagvolgyi C."/>
            <person name="Papp T."/>
            <person name="Martin F.M."/>
            <person name="Miettinen O."/>
            <person name="Hibbett D.S."/>
            <person name="Nagy L.G."/>
        </authorList>
    </citation>
    <scope>NUCLEOTIDE SEQUENCE [LARGE SCALE GENOMIC DNA]</scope>
    <source>
        <strain evidence="4 5">FP101781</strain>
    </source>
</reference>
<evidence type="ECO:0000313" key="5">
    <source>
        <dbReference type="Proteomes" id="UP000298030"/>
    </source>
</evidence>
<dbReference type="OrthoDB" id="3258294at2759"/>
<evidence type="ECO:0000256" key="1">
    <source>
        <dbReference type="SAM" id="Phobius"/>
    </source>
</evidence>
<evidence type="ECO:0000313" key="3">
    <source>
        <dbReference type="EMBL" id="TEB18922.1"/>
    </source>
</evidence>
<feature type="transmembrane region" description="Helical" evidence="1">
    <location>
        <begin position="216"/>
        <end position="235"/>
    </location>
</feature>
<keyword evidence="1" id="KW-1133">Transmembrane helix</keyword>
<feature type="transmembrane region" description="Helical" evidence="1">
    <location>
        <begin position="98"/>
        <end position="121"/>
    </location>
</feature>
<accession>A0A4Y7SZ38</accession>
<gene>
    <name evidence="4" type="ORF">FA13DRAFT_1795138</name>
    <name evidence="3" type="ORF">FA13DRAFT_1802783</name>
</gene>
<dbReference type="Pfam" id="PF20151">
    <property type="entry name" value="DUF6533"/>
    <property type="match status" value="1"/>
</dbReference>
<keyword evidence="1" id="KW-0472">Membrane</keyword>
<dbReference type="Proteomes" id="UP000298030">
    <property type="component" value="Unassembled WGS sequence"/>
</dbReference>
<proteinExistence type="predicted"/>
<evidence type="ECO:0000313" key="4">
    <source>
        <dbReference type="EMBL" id="TEB27120.1"/>
    </source>
</evidence>
<dbReference type="EMBL" id="QPFP01000043">
    <property type="protein sequence ID" value="TEB27120.1"/>
    <property type="molecule type" value="Genomic_DNA"/>
</dbReference>
<keyword evidence="5" id="KW-1185">Reference proteome</keyword>
<dbReference type="AlphaFoldDB" id="A0A4Y7SZ38"/>
<dbReference type="InterPro" id="IPR045340">
    <property type="entry name" value="DUF6533"/>
</dbReference>
<sequence>MVFSLEEIERFTQLYSGNIIPLRVVLCSLTWVLYDYFETLEDEVRYIWSQKRCVGKISYLFMRYYTILLLVFDVVQIHSFAIPGITSDAVCLAMDPTIRILGAISLWSIEVIMQLRVYALFDCSKKVAVFNGVMFIASIIAFLALLIYNAQGRAALIASAVRLPLPGCPAINGGIGWALWLPASIYETILFGFVVYKSSRSLTLKVRLGERWSLGAIMVGDNMLYFLGITVLLAFNNVMAAGAAKIIPWFSYGPFHAAMGIMTTRMLMHVRKLAAQTDAFAELSGDEVPGEHGEFDGTLPRFVDPAPLSVTCGEV</sequence>
<evidence type="ECO:0000259" key="2">
    <source>
        <dbReference type="Pfam" id="PF20151"/>
    </source>
</evidence>
<feature type="domain" description="DUF6533" evidence="2">
    <location>
        <begin position="26"/>
        <end position="68"/>
    </location>
</feature>
<feature type="transmembrane region" description="Helical" evidence="1">
    <location>
        <begin position="128"/>
        <end position="150"/>
    </location>
</feature>
<comment type="caution">
    <text evidence="4">The sequence shown here is derived from an EMBL/GenBank/DDBJ whole genome shotgun (WGS) entry which is preliminary data.</text>
</comment>
<organism evidence="4 5">
    <name type="scientific">Coprinellus micaceus</name>
    <name type="common">Glistening ink-cap mushroom</name>
    <name type="synonym">Coprinus micaceus</name>
    <dbReference type="NCBI Taxonomy" id="71717"/>
    <lineage>
        <taxon>Eukaryota</taxon>
        <taxon>Fungi</taxon>
        <taxon>Dikarya</taxon>
        <taxon>Basidiomycota</taxon>
        <taxon>Agaricomycotina</taxon>
        <taxon>Agaricomycetes</taxon>
        <taxon>Agaricomycetidae</taxon>
        <taxon>Agaricales</taxon>
        <taxon>Agaricineae</taxon>
        <taxon>Psathyrellaceae</taxon>
        <taxon>Coprinellus</taxon>
    </lineage>
</organism>
<feature type="transmembrane region" description="Helical" evidence="1">
    <location>
        <begin position="57"/>
        <end position="78"/>
    </location>
</feature>